<dbReference type="InterPro" id="IPR008921">
    <property type="entry name" value="DNA_pol3_clamp-load_cplx_C"/>
</dbReference>
<proteinExistence type="inferred from homology"/>
<dbReference type="InterPro" id="IPR010372">
    <property type="entry name" value="DNA_pol3_delta_N"/>
</dbReference>
<keyword evidence="5" id="KW-0235">DNA replication</keyword>
<evidence type="ECO:0000256" key="5">
    <source>
        <dbReference type="ARBA" id="ARBA00022705"/>
    </source>
</evidence>
<dbReference type="EC" id="2.7.7.7" evidence="1"/>
<dbReference type="Pfam" id="PF21694">
    <property type="entry name" value="DNA_pol3_delta_C"/>
    <property type="match status" value="1"/>
</dbReference>
<dbReference type="Proteomes" id="UP001596310">
    <property type="component" value="Unassembled WGS sequence"/>
</dbReference>
<dbReference type="Gene3D" id="1.10.8.60">
    <property type="match status" value="1"/>
</dbReference>
<evidence type="ECO:0000256" key="2">
    <source>
        <dbReference type="ARBA" id="ARBA00017703"/>
    </source>
</evidence>
<name>A0ABW1UQU1_9LACO</name>
<evidence type="ECO:0000256" key="1">
    <source>
        <dbReference type="ARBA" id="ARBA00012417"/>
    </source>
</evidence>
<comment type="catalytic activity">
    <reaction evidence="8">
        <text>DNA(n) + a 2'-deoxyribonucleoside 5'-triphosphate = DNA(n+1) + diphosphate</text>
        <dbReference type="Rhea" id="RHEA:22508"/>
        <dbReference type="Rhea" id="RHEA-COMP:17339"/>
        <dbReference type="Rhea" id="RHEA-COMP:17340"/>
        <dbReference type="ChEBI" id="CHEBI:33019"/>
        <dbReference type="ChEBI" id="CHEBI:61560"/>
        <dbReference type="ChEBI" id="CHEBI:173112"/>
        <dbReference type="EC" id="2.7.7.7"/>
    </reaction>
</comment>
<dbReference type="SUPFAM" id="SSF52540">
    <property type="entry name" value="P-loop containing nucleoside triphosphate hydrolases"/>
    <property type="match status" value="1"/>
</dbReference>
<organism evidence="11 12">
    <name type="scientific">Lapidilactobacillus achengensis</name>
    <dbReference type="NCBI Taxonomy" id="2486000"/>
    <lineage>
        <taxon>Bacteria</taxon>
        <taxon>Bacillati</taxon>
        <taxon>Bacillota</taxon>
        <taxon>Bacilli</taxon>
        <taxon>Lactobacillales</taxon>
        <taxon>Lactobacillaceae</taxon>
        <taxon>Lapidilactobacillus</taxon>
    </lineage>
</organism>
<keyword evidence="4 11" id="KW-0548">Nucleotidyltransferase</keyword>
<dbReference type="SUPFAM" id="SSF48019">
    <property type="entry name" value="post-AAA+ oligomerization domain-like"/>
    <property type="match status" value="1"/>
</dbReference>
<comment type="similarity">
    <text evidence="7">Belongs to the DNA polymerase HolA subunit family.</text>
</comment>
<keyword evidence="3 11" id="KW-0808">Transferase</keyword>
<keyword evidence="6" id="KW-0239">DNA-directed DNA polymerase</keyword>
<comment type="caution">
    <text evidence="11">The sequence shown here is derived from an EMBL/GenBank/DDBJ whole genome shotgun (WGS) entry which is preliminary data.</text>
</comment>
<dbReference type="InterPro" id="IPR027417">
    <property type="entry name" value="P-loop_NTPase"/>
</dbReference>
<feature type="domain" description="DNA polymerase III delta subunit-like C-terminal" evidence="10">
    <location>
        <begin position="208"/>
        <end position="327"/>
    </location>
</feature>
<evidence type="ECO:0000259" key="10">
    <source>
        <dbReference type="Pfam" id="PF21694"/>
    </source>
</evidence>
<dbReference type="GO" id="GO:0003887">
    <property type="term" value="F:DNA-directed DNA polymerase activity"/>
    <property type="evidence" value="ECO:0007669"/>
    <property type="project" value="UniProtKB-EC"/>
</dbReference>
<evidence type="ECO:0000256" key="7">
    <source>
        <dbReference type="ARBA" id="ARBA00034754"/>
    </source>
</evidence>
<dbReference type="PANTHER" id="PTHR34388">
    <property type="entry name" value="DNA POLYMERASE III SUBUNIT DELTA"/>
    <property type="match status" value="1"/>
</dbReference>
<dbReference type="Gene3D" id="1.20.272.10">
    <property type="match status" value="1"/>
</dbReference>
<evidence type="ECO:0000256" key="3">
    <source>
        <dbReference type="ARBA" id="ARBA00022679"/>
    </source>
</evidence>
<protein>
    <recommendedName>
        <fullName evidence="2">DNA polymerase III subunit delta</fullName>
        <ecNumber evidence="1">2.7.7.7</ecNumber>
    </recommendedName>
</protein>
<evidence type="ECO:0000256" key="4">
    <source>
        <dbReference type="ARBA" id="ARBA00022695"/>
    </source>
</evidence>
<evidence type="ECO:0000313" key="12">
    <source>
        <dbReference type="Proteomes" id="UP001596310"/>
    </source>
</evidence>
<reference evidence="12" key="1">
    <citation type="journal article" date="2019" name="Int. J. Syst. Evol. Microbiol.">
        <title>The Global Catalogue of Microorganisms (GCM) 10K type strain sequencing project: providing services to taxonomists for standard genome sequencing and annotation.</title>
        <authorList>
            <consortium name="The Broad Institute Genomics Platform"/>
            <consortium name="The Broad Institute Genome Sequencing Center for Infectious Disease"/>
            <person name="Wu L."/>
            <person name="Ma J."/>
        </authorList>
    </citation>
    <scope>NUCLEOTIDE SEQUENCE [LARGE SCALE GENOMIC DNA]</scope>
    <source>
        <strain evidence="12">CCM 8897</strain>
    </source>
</reference>
<evidence type="ECO:0000259" key="9">
    <source>
        <dbReference type="Pfam" id="PF06144"/>
    </source>
</evidence>
<dbReference type="PANTHER" id="PTHR34388:SF1">
    <property type="entry name" value="DNA POLYMERASE III SUBUNIT DELTA"/>
    <property type="match status" value="1"/>
</dbReference>
<gene>
    <name evidence="11" type="primary">holA</name>
    <name evidence="11" type="ORF">ACFQHW_12355</name>
</gene>
<dbReference type="RefSeq" id="WP_225422217.1">
    <property type="nucleotide sequence ID" value="NZ_JBHSSM010000037.1"/>
</dbReference>
<dbReference type="Gene3D" id="3.40.50.300">
    <property type="entry name" value="P-loop containing nucleotide triphosphate hydrolases"/>
    <property type="match status" value="1"/>
</dbReference>
<dbReference type="NCBIfam" id="TIGR01128">
    <property type="entry name" value="holA"/>
    <property type="match status" value="1"/>
</dbReference>
<feature type="domain" description="DNA polymerase III delta N-terminal" evidence="9">
    <location>
        <begin position="11"/>
        <end position="134"/>
    </location>
</feature>
<evidence type="ECO:0000313" key="11">
    <source>
        <dbReference type="EMBL" id="MFC6316355.1"/>
    </source>
</evidence>
<dbReference type="EMBL" id="JBHSSM010000037">
    <property type="protein sequence ID" value="MFC6316355.1"/>
    <property type="molecule type" value="Genomic_DNA"/>
</dbReference>
<keyword evidence="12" id="KW-1185">Reference proteome</keyword>
<evidence type="ECO:0000256" key="8">
    <source>
        <dbReference type="ARBA" id="ARBA00049244"/>
    </source>
</evidence>
<dbReference type="InterPro" id="IPR048466">
    <property type="entry name" value="DNA_pol3_delta-like_C"/>
</dbReference>
<accession>A0ABW1UQU1</accession>
<dbReference type="Pfam" id="PF06144">
    <property type="entry name" value="DNA_pol3_delta"/>
    <property type="match status" value="1"/>
</dbReference>
<dbReference type="InterPro" id="IPR005790">
    <property type="entry name" value="DNA_polIII_delta"/>
</dbReference>
<evidence type="ECO:0000256" key="6">
    <source>
        <dbReference type="ARBA" id="ARBA00022932"/>
    </source>
</evidence>
<sequence length="331" mass="37129">MALADLPPVILVLGQEQALLQQIQTYFDQLLTPDERQMNLGRYDLSETGLPVALDDAASVPFFGDWRLVILTAPFFLTGAPTRNKVEQDPTLLTAYLEQPQPTTKLVIWAEYEKLDERKKVTKTLKKTALIVNAGKVQGTALNQRLQHDAQRLGTTITGPALNLLLQRTREDYSLALQQLEKLALFAGPQATITPEIVATMVEQIIDDNAFELVAATLNGQLQPALQIYQQLIITGQEPIGLLALLLTQVRLLLQVKILQQSGYTQGAITQQLKIHPYRVQLALAQARRYQLTRLEQMYLQLVQLDYQIKTGQVDKTNGLELLITRFATLH</sequence>